<evidence type="ECO:0000256" key="1">
    <source>
        <dbReference type="SAM" id="MobiDB-lite"/>
    </source>
</evidence>
<organism evidence="2 3">
    <name type="scientific">Liparis tanakae</name>
    <name type="common">Tanaka's snailfish</name>
    <dbReference type="NCBI Taxonomy" id="230148"/>
    <lineage>
        <taxon>Eukaryota</taxon>
        <taxon>Metazoa</taxon>
        <taxon>Chordata</taxon>
        <taxon>Craniata</taxon>
        <taxon>Vertebrata</taxon>
        <taxon>Euteleostomi</taxon>
        <taxon>Actinopterygii</taxon>
        <taxon>Neopterygii</taxon>
        <taxon>Teleostei</taxon>
        <taxon>Neoteleostei</taxon>
        <taxon>Acanthomorphata</taxon>
        <taxon>Eupercaria</taxon>
        <taxon>Perciformes</taxon>
        <taxon>Cottioidei</taxon>
        <taxon>Cottales</taxon>
        <taxon>Liparidae</taxon>
        <taxon>Liparis</taxon>
    </lineage>
</organism>
<evidence type="ECO:0000313" key="2">
    <source>
        <dbReference type="EMBL" id="TNN65093.1"/>
    </source>
</evidence>
<keyword evidence="3" id="KW-1185">Reference proteome</keyword>
<evidence type="ECO:0000313" key="3">
    <source>
        <dbReference type="Proteomes" id="UP000314294"/>
    </source>
</evidence>
<gene>
    <name evidence="2" type="ORF">EYF80_024702</name>
</gene>
<dbReference type="EMBL" id="SRLO01000241">
    <property type="protein sequence ID" value="TNN65093.1"/>
    <property type="molecule type" value="Genomic_DNA"/>
</dbReference>
<dbReference type="AlphaFoldDB" id="A0A4Z2HJH8"/>
<protein>
    <submittedName>
        <fullName evidence="2">Uncharacterized protein</fullName>
    </submittedName>
</protein>
<dbReference type="Proteomes" id="UP000314294">
    <property type="component" value="Unassembled WGS sequence"/>
</dbReference>
<comment type="caution">
    <text evidence="2">The sequence shown here is derived from an EMBL/GenBank/DDBJ whole genome shotgun (WGS) entry which is preliminary data.</text>
</comment>
<feature type="region of interest" description="Disordered" evidence="1">
    <location>
        <begin position="36"/>
        <end position="74"/>
    </location>
</feature>
<proteinExistence type="predicted"/>
<reference evidence="2 3" key="1">
    <citation type="submission" date="2019-03" db="EMBL/GenBank/DDBJ databases">
        <title>First draft genome of Liparis tanakae, snailfish: a comprehensive survey of snailfish specific genes.</title>
        <authorList>
            <person name="Kim W."/>
            <person name="Song I."/>
            <person name="Jeong J.-H."/>
            <person name="Kim D."/>
            <person name="Kim S."/>
            <person name="Ryu S."/>
            <person name="Song J.Y."/>
            <person name="Lee S.K."/>
        </authorList>
    </citation>
    <scope>NUCLEOTIDE SEQUENCE [LARGE SCALE GENOMIC DNA]</scope>
    <source>
        <tissue evidence="2">Muscle</tissue>
    </source>
</reference>
<accession>A0A4Z2HJH8</accession>
<sequence>MLNTGPHDDVIVPSASVSCSGLVFRVFFSSTADQTMRRSSCMNAKQPASRGVSSPPLPERENHGIVQSPPNMGIHGILHSGINTLRLAR</sequence>
<name>A0A4Z2HJH8_9TELE</name>